<comment type="domain">
    <text evidence="5">Consists of three domains, a large central CORE domain and two small peripheral domains, NMPbind and LID, which undergo movements during catalysis. The LID domain closes over the site of phosphoryl transfer upon ATP binding. Assembling and dissambling the active center during each catalytic cycle provides an effective means to prevent ATP hydrolysis. Some bacteria have evolved a zinc-coordinating structure that stabilizes the LID domain.</text>
</comment>
<comment type="caution">
    <text evidence="5">Lacks conserved residue(s) required for the propagation of feature annotation.</text>
</comment>
<feature type="domain" description="Adenylate kinase active site lid" evidence="8">
    <location>
        <begin position="127"/>
        <end position="163"/>
    </location>
</feature>
<dbReference type="InterPro" id="IPR007862">
    <property type="entry name" value="Adenylate_kinase_lid-dom"/>
</dbReference>
<dbReference type="FunFam" id="3.40.50.300:FF:000106">
    <property type="entry name" value="Adenylate kinase mitochondrial"/>
    <property type="match status" value="1"/>
</dbReference>
<evidence type="ECO:0000259" key="8">
    <source>
        <dbReference type="Pfam" id="PF05191"/>
    </source>
</evidence>
<proteinExistence type="inferred from homology"/>
<dbReference type="Pfam" id="PF05191">
    <property type="entry name" value="ADK_lid"/>
    <property type="match status" value="1"/>
</dbReference>
<keyword evidence="1 5" id="KW-0808">Transferase</keyword>
<sequence>MRLVLLGPPGAGKGTQAGWIAADYSIPQLSTGDMLRQAVANGTDIGKQAKAVMDAGQLVSDSIINAIVAARVQEADCARGFILDGFPRTVAQAEALDDMLAGLDKPLDAVLEFKVDAKALVERISGRYACAKCGAGYHDVFKQPKVLGICDVCGSTEFVRRKDDNAETVRARLDAYETQTAPLLPFYRSRGLVHSVDGMGAMADVRAKIAEILASLTSSSKSN</sequence>
<feature type="binding site" evidence="5">
    <location>
        <begin position="57"/>
        <end position="59"/>
    </location>
    <ligand>
        <name>AMP</name>
        <dbReference type="ChEBI" id="CHEBI:456215"/>
    </ligand>
</feature>
<feature type="binding site" evidence="5">
    <location>
        <begin position="10"/>
        <end position="15"/>
    </location>
    <ligand>
        <name>ATP</name>
        <dbReference type="ChEBI" id="CHEBI:30616"/>
    </ligand>
</feature>
<keyword evidence="3 5" id="KW-0547">Nucleotide-binding</keyword>
<keyword evidence="4 5" id="KW-0418">Kinase</keyword>
<dbReference type="SUPFAM" id="SSF52540">
    <property type="entry name" value="P-loop containing nucleoside triphosphate hydrolases"/>
    <property type="match status" value="1"/>
</dbReference>
<feature type="binding site" evidence="5">
    <location>
        <begin position="85"/>
        <end position="88"/>
    </location>
    <ligand>
        <name>AMP</name>
        <dbReference type="ChEBI" id="CHEBI:456215"/>
    </ligand>
</feature>
<feature type="binding site" evidence="5">
    <location>
        <position position="133"/>
    </location>
    <ligand>
        <name>Zn(2+)</name>
        <dbReference type="ChEBI" id="CHEBI:29105"/>
        <note>structural</note>
    </ligand>
</feature>
<dbReference type="NCBIfam" id="TIGR01351">
    <property type="entry name" value="adk"/>
    <property type="match status" value="1"/>
</dbReference>
<evidence type="ECO:0000313" key="10">
    <source>
        <dbReference type="Proteomes" id="UP000197065"/>
    </source>
</evidence>
<evidence type="ECO:0000256" key="6">
    <source>
        <dbReference type="RuleBase" id="RU003330"/>
    </source>
</evidence>
<feature type="binding site" evidence="5">
    <location>
        <position position="127"/>
    </location>
    <ligand>
        <name>ATP</name>
        <dbReference type="ChEBI" id="CHEBI:30616"/>
    </ligand>
</feature>
<evidence type="ECO:0000256" key="5">
    <source>
        <dbReference type="HAMAP-Rule" id="MF_00235"/>
    </source>
</evidence>
<evidence type="ECO:0000313" key="9">
    <source>
        <dbReference type="EMBL" id="SNB63011.1"/>
    </source>
</evidence>
<feature type="binding site" evidence="5">
    <location>
        <position position="36"/>
    </location>
    <ligand>
        <name>AMP</name>
        <dbReference type="ChEBI" id="CHEBI:456215"/>
    </ligand>
</feature>
<comment type="subunit">
    <text evidence="5 7">Monomer.</text>
</comment>
<gene>
    <name evidence="5" type="primary">adk</name>
    <name evidence="9" type="ORF">SAMN07250955_103234</name>
</gene>
<dbReference type="Gene3D" id="3.40.50.300">
    <property type="entry name" value="P-loop containing nucleotide triphosphate hydrolases"/>
    <property type="match status" value="1"/>
</dbReference>
<dbReference type="InterPro" id="IPR006259">
    <property type="entry name" value="Adenyl_kin_sub"/>
</dbReference>
<dbReference type="CDD" id="cd01428">
    <property type="entry name" value="ADK"/>
    <property type="match status" value="1"/>
</dbReference>
<dbReference type="AlphaFoldDB" id="A0A212QU61"/>
<evidence type="ECO:0000256" key="3">
    <source>
        <dbReference type="ARBA" id="ARBA00022741"/>
    </source>
</evidence>
<comment type="catalytic activity">
    <reaction evidence="5 7">
        <text>AMP + ATP = 2 ADP</text>
        <dbReference type="Rhea" id="RHEA:12973"/>
        <dbReference type="ChEBI" id="CHEBI:30616"/>
        <dbReference type="ChEBI" id="CHEBI:456215"/>
        <dbReference type="ChEBI" id="CHEBI:456216"/>
        <dbReference type="EC" id="2.7.4.3"/>
    </reaction>
</comment>
<feature type="binding site" evidence="5">
    <location>
        <position position="161"/>
    </location>
    <ligand>
        <name>AMP</name>
        <dbReference type="ChEBI" id="CHEBI:456215"/>
    </ligand>
</feature>
<feature type="binding site" evidence="5">
    <location>
        <position position="31"/>
    </location>
    <ligand>
        <name>AMP</name>
        <dbReference type="ChEBI" id="CHEBI:456215"/>
    </ligand>
</feature>
<dbReference type="RefSeq" id="WP_088560465.1">
    <property type="nucleotide sequence ID" value="NZ_FYEH01000003.1"/>
</dbReference>
<protein>
    <recommendedName>
        <fullName evidence="5 7">Adenylate kinase</fullName>
        <shortName evidence="5">AK</shortName>
        <ecNumber evidence="5 7">2.7.4.3</ecNumber>
    </recommendedName>
    <alternativeName>
        <fullName evidence="5">ATP-AMP transphosphorylase</fullName>
    </alternativeName>
    <alternativeName>
        <fullName evidence="5">ATP:AMP phosphotransferase</fullName>
    </alternativeName>
    <alternativeName>
        <fullName evidence="5">Adenylate monophosphate kinase</fullName>
    </alternativeName>
</protein>
<dbReference type="NCBIfam" id="NF001380">
    <property type="entry name" value="PRK00279.1-2"/>
    <property type="match status" value="1"/>
</dbReference>
<feature type="binding site" evidence="5">
    <location>
        <position position="200"/>
    </location>
    <ligand>
        <name>ATP</name>
        <dbReference type="ChEBI" id="CHEBI:30616"/>
    </ligand>
</feature>
<keyword evidence="2 5" id="KW-0545">Nucleotide biosynthesis</keyword>
<dbReference type="PANTHER" id="PTHR23359">
    <property type="entry name" value="NUCLEOTIDE KINASE"/>
    <property type="match status" value="1"/>
</dbReference>
<dbReference type="EC" id="2.7.4.3" evidence="5 7"/>
<reference evidence="9 10" key="1">
    <citation type="submission" date="2017-06" db="EMBL/GenBank/DDBJ databases">
        <authorList>
            <person name="Kim H.J."/>
            <person name="Triplett B.A."/>
        </authorList>
    </citation>
    <scope>NUCLEOTIDE SEQUENCE [LARGE SCALE GENOMIC DNA]</scope>
    <source>
        <strain evidence="9 10">B29T1</strain>
    </source>
</reference>
<feature type="binding site" evidence="5">
    <location>
        <position position="130"/>
    </location>
    <ligand>
        <name>Zn(2+)</name>
        <dbReference type="ChEBI" id="CHEBI:29105"/>
        <note>structural</note>
    </ligand>
</feature>
<comment type="subcellular location">
    <subcellularLocation>
        <location evidence="5 7">Cytoplasm</location>
    </subcellularLocation>
</comment>
<dbReference type="GO" id="GO:0044209">
    <property type="term" value="P:AMP salvage"/>
    <property type="evidence" value="ECO:0007669"/>
    <property type="project" value="UniProtKB-UniRule"/>
</dbReference>
<evidence type="ECO:0000256" key="2">
    <source>
        <dbReference type="ARBA" id="ARBA00022727"/>
    </source>
</evidence>
<feature type="binding site" evidence="5">
    <location>
        <position position="153"/>
    </location>
    <ligand>
        <name>Zn(2+)</name>
        <dbReference type="ChEBI" id="CHEBI:29105"/>
        <note>structural</note>
    </ligand>
</feature>
<dbReference type="GO" id="GO:0004017">
    <property type="term" value="F:AMP kinase activity"/>
    <property type="evidence" value="ECO:0007669"/>
    <property type="project" value="UniProtKB-UniRule"/>
</dbReference>
<dbReference type="Proteomes" id="UP000197065">
    <property type="component" value="Unassembled WGS sequence"/>
</dbReference>
<dbReference type="HAMAP" id="MF_00235">
    <property type="entry name" value="Adenylate_kinase_Adk"/>
    <property type="match status" value="1"/>
</dbReference>
<dbReference type="EMBL" id="FYEH01000003">
    <property type="protein sequence ID" value="SNB63011.1"/>
    <property type="molecule type" value="Genomic_DNA"/>
</dbReference>
<comment type="similarity">
    <text evidence="5 6">Belongs to the adenylate kinase family.</text>
</comment>
<evidence type="ECO:0000256" key="7">
    <source>
        <dbReference type="RuleBase" id="RU003331"/>
    </source>
</evidence>
<evidence type="ECO:0000256" key="1">
    <source>
        <dbReference type="ARBA" id="ARBA00022679"/>
    </source>
</evidence>
<organism evidence="9 10">
    <name type="scientific">Arboricoccus pini</name>
    <dbReference type="NCBI Taxonomy" id="1963835"/>
    <lineage>
        <taxon>Bacteria</taxon>
        <taxon>Pseudomonadati</taxon>
        <taxon>Pseudomonadota</taxon>
        <taxon>Alphaproteobacteria</taxon>
        <taxon>Geminicoccales</taxon>
        <taxon>Geminicoccaceae</taxon>
        <taxon>Arboricoccus</taxon>
    </lineage>
</organism>
<dbReference type="GO" id="GO:0005524">
    <property type="term" value="F:ATP binding"/>
    <property type="evidence" value="ECO:0007669"/>
    <property type="project" value="UniProtKB-UniRule"/>
</dbReference>
<dbReference type="NCBIfam" id="NF011105">
    <property type="entry name" value="PRK14532.1"/>
    <property type="match status" value="1"/>
</dbReference>
<feature type="binding site" evidence="5">
    <location>
        <position position="150"/>
    </location>
    <ligand>
        <name>Zn(2+)</name>
        <dbReference type="ChEBI" id="CHEBI:29105"/>
        <note>structural</note>
    </ligand>
</feature>
<dbReference type="NCBIfam" id="NF011100">
    <property type="entry name" value="PRK14527.1"/>
    <property type="match status" value="1"/>
</dbReference>
<dbReference type="GO" id="GO:0008270">
    <property type="term" value="F:zinc ion binding"/>
    <property type="evidence" value="ECO:0007669"/>
    <property type="project" value="UniProtKB-UniRule"/>
</dbReference>
<dbReference type="InterPro" id="IPR027417">
    <property type="entry name" value="P-loop_NTPase"/>
</dbReference>
<feature type="binding site" evidence="5">
    <location>
        <position position="172"/>
    </location>
    <ligand>
        <name>AMP</name>
        <dbReference type="ChEBI" id="CHEBI:456215"/>
    </ligand>
</feature>
<feature type="region of interest" description="NMP" evidence="5">
    <location>
        <begin position="30"/>
        <end position="59"/>
    </location>
</feature>
<accession>A0A212QU61</accession>
<keyword evidence="5 7" id="KW-0067">ATP-binding</keyword>
<evidence type="ECO:0000256" key="4">
    <source>
        <dbReference type="ARBA" id="ARBA00022777"/>
    </source>
</evidence>
<dbReference type="PROSITE" id="PS00113">
    <property type="entry name" value="ADENYLATE_KINASE"/>
    <property type="match status" value="1"/>
</dbReference>
<name>A0A212QU61_9PROT</name>
<dbReference type="InterPro" id="IPR033690">
    <property type="entry name" value="Adenylat_kinase_CS"/>
</dbReference>
<feature type="binding site" evidence="5">
    <location>
        <position position="92"/>
    </location>
    <ligand>
        <name>AMP</name>
        <dbReference type="ChEBI" id="CHEBI:456215"/>
    </ligand>
</feature>
<keyword evidence="5" id="KW-0862">Zinc</keyword>
<dbReference type="InterPro" id="IPR000850">
    <property type="entry name" value="Adenylat/UMP-CMP_kin"/>
</dbReference>
<keyword evidence="5" id="KW-0479">Metal-binding</keyword>
<comment type="pathway">
    <text evidence="5">Purine metabolism; AMP biosynthesis via salvage pathway; AMP from ADP: step 1/1.</text>
</comment>
<dbReference type="NCBIfam" id="NF001381">
    <property type="entry name" value="PRK00279.1-3"/>
    <property type="match status" value="1"/>
</dbReference>
<dbReference type="OrthoDB" id="9805030at2"/>
<comment type="function">
    <text evidence="5">Catalyzes the reversible transfer of the terminal phosphate group between ATP and AMP. Plays an important role in cellular energy homeostasis and in adenine nucleotide metabolism.</text>
</comment>
<dbReference type="GO" id="GO:0005737">
    <property type="term" value="C:cytoplasm"/>
    <property type="evidence" value="ECO:0007669"/>
    <property type="project" value="UniProtKB-SubCell"/>
</dbReference>
<dbReference type="UniPathway" id="UPA00588">
    <property type="reaction ID" value="UER00649"/>
</dbReference>
<keyword evidence="5" id="KW-0963">Cytoplasm</keyword>
<dbReference type="PRINTS" id="PR00094">
    <property type="entry name" value="ADENYLTKNASE"/>
</dbReference>
<keyword evidence="10" id="KW-1185">Reference proteome</keyword>
<dbReference type="Pfam" id="PF00406">
    <property type="entry name" value="ADK"/>
    <property type="match status" value="1"/>
</dbReference>